<feature type="domain" description="RNase NYN" evidence="2">
    <location>
        <begin position="272"/>
        <end position="336"/>
    </location>
</feature>
<dbReference type="Proteomes" id="UP001530377">
    <property type="component" value="Unassembled WGS sequence"/>
</dbReference>
<name>A0ABD3SQF6_9STRA</name>
<feature type="region of interest" description="Disordered" evidence="1">
    <location>
        <begin position="1"/>
        <end position="24"/>
    </location>
</feature>
<gene>
    <name evidence="3" type="ORF">ACHAXA_010525</name>
</gene>
<dbReference type="EMBL" id="JALLPB020000018">
    <property type="protein sequence ID" value="KAL3826600.1"/>
    <property type="molecule type" value="Genomic_DNA"/>
</dbReference>
<keyword evidence="4" id="KW-1185">Reference proteome</keyword>
<protein>
    <recommendedName>
        <fullName evidence="2">RNase NYN domain-containing protein</fullName>
    </recommendedName>
</protein>
<dbReference type="Gene3D" id="3.40.50.11980">
    <property type="match status" value="1"/>
</dbReference>
<evidence type="ECO:0000313" key="3">
    <source>
        <dbReference type="EMBL" id="KAL3826600.1"/>
    </source>
</evidence>
<proteinExistence type="predicted"/>
<feature type="compositionally biased region" description="Polar residues" evidence="1">
    <location>
        <begin position="110"/>
        <end position="119"/>
    </location>
</feature>
<dbReference type="AlphaFoldDB" id="A0ABD3SQF6"/>
<feature type="region of interest" description="Disordered" evidence="1">
    <location>
        <begin position="97"/>
        <end position="122"/>
    </location>
</feature>
<organism evidence="3 4">
    <name type="scientific">Cyclostephanos tholiformis</name>
    <dbReference type="NCBI Taxonomy" id="382380"/>
    <lineage>
        <taxon>Eukaryota</taxon>
        <taxon>Sar</taxon>
        <taxon>Stramenopiles</taxon>
        <taxon>Ochrophyta</taxon>
        <taxon>Bacillariophyta</taxon>
        <taxon>Coscinodiscophyceae</taxon>
        <taxon>Thalassiosirophycidae</taxon>
        <taxon>Stephanodiscales</taxon>
        <taxon>Stephanodiscaceae</taxon>
        <taxon>Cyclostephanos</taxon>
    </lineage>
</organism>
<reference evidence="3 4" key="1">
    <citation type="submission" date="2024-10" db="EMBL/GenBank/DDBJ databases">
        <title>Updated reference genomes for cyclostephanoid diatoms.</title>
        <authorList>
            <person name="Roberts W.R."/>
            <person name="Alverson A.J."/>
        </authorList>
    </citation>
    <scope>NUCLEOTIDE SEQUENCE [LARGE SCALE GENOMIC DNA]</scope>
    <source>
        <strain evidence="3 4">AJA228-03</strain>
    </source>
</reference>
<comment type="caution">
    <text evidence="3">The sequence shown here is derived from an EMBL/GenBank/DDBJ whole genome shotgun (WGS) entry which is preliminary data.</text>
</comment>
<evidence type="ECO:0000259" key="2">
    <source>
        <dbReference type="Pfam" id="PF11977"/>
    </source>
</evidence>
<dbReference type="InterPro" id="IPR021869">
    <property type="entry name" value="RNase_Zc3h12_NYN"/>
</dbReference>
<sequence>MAGSSRPRLVHEGSPIIDEDDPNVDYHGYQHSSVAASSSIMSSRIRNNDDDHDTQELEAGVRTNFGSSLLTARGGVGATSNKFKLQTKFVVGGIDPPSDSSSAHIRHPAMSTTTPSTNPGRDYHRGIKERSDGVEINYVSGNLLRERAGGIAAPNEYKLRTTLVVGNDDPDVIMMDESECDHCHVRPRERHDDLDGRCSTSQDHGSHGRSRRDDGLGVVQYQHGTGQYPNEFHIDGDRDLASDNPMHDEHHTVTSFPPSAIYHMPSPSTSPLVVLDGANIAYNYSDSACPIRRDRKRQPDPRGIRIAIEYFLRRHCRVQAVVPVSWYQLKPRPADRYHLDDRSRGDSDARMVTEEVEELRGLRMGGFLVAVPPGDDDDAYALALARGEDDRSLDHRRCNNELESNTMEDETPPHLPLGGYVVSNDLFHDAIRRDENGHHIHHHLPLNQRPLSLRGWLSKKRISYSFANVGTTSRIDDQILLDFVPNPRSELIEAIDACNRLKIGMREMS</sequence>
<evidence type="ECO:0000313" key="4">
    <source>
        <dbReference type="Proteomes" id="UP001530377"/>
    </source>
</evidence>
<evidence type="ECO:0000256" key="1">
    <source>
        <dbReference type="SAM" id="MobiDB-lite"/>
    </source>
</evidence>
<accession>A0ABD3SQF6</accession>
<dbReference type="Pfam" id="PF11977">
    <property type="entry name" value="RNase_Zc3h12a"/>
    <property type="match status" value="1"/>
</dbReference>
<feature type="region of interest" description="Disordered" evidence="1">
    <location>
        <begin position="189"/>
        <end position="214"/>
    </location>
</feature>